<dbReference type="Gene3D" id="3.30.700.10">
    <property type="entry name" value="Glycoprotein, Type 4 Pilin"/>
    <property type="match status" value="1"/>
</dbReference>
<evidence type="ECO:0000259" key="2">
    <source>
        <dbReference type="Pfam" id="PF07596"/>
    </source>
</evidence>
<dbReference type="RefSeq" id="WP_197525761.1">
    <property type="nucleotide sequence ID" value="NZ_SJPQ01000003.1"/>
</dbReference>
<keyword evidence="4" id="KW-1185">Reference proteome</keyword>
<dbReference type="Proteomes" id="UP000315440">
    <property type="component" value="Unassembled WGS sequence"/>
</dbReference>
<dbReference type="InterPro" id="IPR027558">
    <property type="entry name" value="Pre_pil_HX9DG_C"/>
</dbReference>
<dbReference type="PANTHER" id="PTHR30093:SF2">
    <property type="entry name" value="TYPE II SECRETION SYSTEM PROTEIN H"/>
    <property type="match status" value="1"/>
</dbReference>
<protein>
    <recommendedName>
        <fullName evidence="2">DUF1559 domain-containing protein</fullName>
    </recommendedName>
</protein>
<feature type="region of interest" description="Disordered" evidence="1">
    <location>
        <begin position="270"/>
        <end position="289"/>
    </location>
</feature>
<dbReference type="PROSITE" id="PS00409">
    <property type="entry name" value="PROKAR_NTER_METHYL"/>
    <property type="match status" value="1"/>
</dbReference>
<evidence type="ECO:0000256" key="1">
    <source>
        <dbReference type="SAM" id="MobiDB-lite"/>
    </source>
</evidence>
<organism evidence="3 4">
    <name type="scientific">Pseudobythopirellula maris</name>
    <dbReference type="NCBI Taxonomy" id="2527991"/>
    <lineage>
        <taxon>Bacteria</taxon>
        <taxon>Pseudomonadati</taxon>
        <taxon>Planctomycetota</taxon>
        <taxon>Planctomycetia</taxon>
        <taxon>Pirellulales</taxon>
        <taxon>Lacipirellulaceae</taxon>
        <taxon>Pseudobythopirellula</taxon>
    </lineage>
</organism>
<dbReference type="Pfam" id="PF07963">
    <property type="entry name" value="N_methyl"/>
    <property type="match status" value="1"/>
</dbReference>
<reference evidence="3 4" key="1">
    <citation type="submission" date="2019-02" db="EMBL/GenBank/DDBJ databases">
        <title>Deep-cultivation of Planctomycetes and their phenomic and genomic characterization uncovers novel biology.</title>
        <authorList>
            <person name="Wiegand S."/>
            <person name="Jogler M."/>
            <person name="Boedeker C."/>
            <person name="Pinto D."/>
            <person name="Vollmers J."/>
            <person name="Rivas-Marin E."/>
            <person name="Kohn T."/>
            <person name="Peeters S.H."/>
            <person name="Heuer A."/>
            <person name="Rast P."/>
            <person name="Oberbeckmann S."/>
            <person name="Bunk B."/>
            <person name="Jeske O."/>
            <person name="Meyerdierks A."/>
            <person name="Storesund J.E."/>
            <person name="Kallscheuer N."/>
            <person name="Luecker S."/>
            <person name="Lage O.M."/>
            <person name="Pohl T."/>
            <person name="Merkel B.J."/>
            <person name="Hornburger P."/>
            <person name="Mueller R.-W."/>
            <person name="Bruemmer F."/>
            <person name="Labrenz M."/>
            <person name="Spormann A.M."/>
            <person name="Op Den Camp H."/>
            <person name="Overmann J."/>
            <person name="Amann R."/>
            <person name="Jetten M.S.M."/>
            <person name="Mascher T."/>
            <person name="Medema M.H."/>
            <person name="Devos D.P."/>
            <person name="Kaster A.-K."/>
            <person name="Ovreas L."/>
            <person name="Rohde M."/>
            <person name="Galperin M.Y."/>
            <person name="Jogler C."/>
        </authorList>
    </citation>
    <scope>NUCLEOTIDE SEQUENCE [LARGE SCALE GENOMIC DNA]</scope>
    <source>
        <strain evidence="3 4">Mal64</strain>
    </source>
</reference>
<dbReference type="NCBIfam" id="TIGR02532">
    <property type="entry name" value="IV_pilin_GFxxxE"/>
    <property type="match status" value="1"/>
</dbReference>
<dbReference type="SUPFAM" id="SSF54523">
    <property type="entry name" value="Pili subunits"/>
    <property type="match status" value="1"/>
</dbReference>
<proteinExistence type="predicted"/>
<dbReference type="EMBL" id="SJPQ01000003">
    <property type="protein sequence ID" value="TWT87249.1"/>
    <property type="molecule type" value="Genomic_DNA"/>
</dbReference>
<dbReference type="PANTHER" id="PTHR30093">
    <property type="entry name" value="GENERAL SECRETION PATHWAY PROTEIN G"/>
    <property type="match status" value="1"/>
</dbReference>
<dbReference type="NCBIfam" id="TIGR04294">
    <property type="entry name" value="pre_pil_HX9DG"/>
    <property type="match status" value="1"/>
</dbReference>
<gene>
    <name evidence="3" type="ORF">Mal64_27870</name>
</gene>
<name>A0A5C5ZIS3_9BACT</name>
<sequence length="342" mass="36483">MVPAAFNRRVSRPTRGFTLVELLVVIAIIGLLVALLLSAVQAAREAARRSSCQNNLKNDALAALLYEESRKALPPGSTVNRVTGRNGLSLHVALLPYVEHDPLSKSIDQQVQQYAATDSERQPQNVYELDNVNEVAIESYVCPSDSEVIDNRNGDGAYAGTSYAGVSGSASSRSAEEGFVGDESGLCGVVNFDGVFFPGSKTRLSQVIDGTSKTLMLGERWYQLRGWAVGSFVQASAGPPDHYGPTPGACMSSTKNVDERYPLNSDPEGVGFYKGHEDDDRPAVPAPDDKTVSFNNLPFGSFHPGGANFARVDGSVALMNENVEPAVLAALASRDGGELEIE</sequence>
<evidence type="ECO:0000313" key="4">
    <source>
        <dbReference type="Proteomes" id="UP000315440"/>
    </source>
</evidence>
<dbReference type="Pfam" id="PF07596">
    <property type="entry name" value="SBP_bac_10"/>
    <property type="match status" value="1"/>
</dbReference>
<dbReference type="InterPro" id="IPR045584">
    <property type="entry name" value="Pilin-like"/>
</dbReference>
<dbReference type="InterPro" id="IPR011453">
    <property type="entry name" value="DUF1559"/>
</dbReference>
<feature type="compositionally biased region" description="Basic and acidic residues" evidence="1">
    <location>
        <begin position="274"/>
        <end position="289"/>
    </location>
</feature>
<accession>A0A5C5ZIS3</accession>
<feature type="domain" description="DUF1559" evidence="2">
    <location>
        <begin position="41"/>
        <end position="325"/>
    </location>
</feature>
<dbReference type="AlphaFoldDB" id="A0A5C5ZIS3"/>
<comment type="caution">
    <text evidence="3">The sequence shown here is derived from an EMBL/GenBank/DDBJ whole genome shotgun (WGS) entry which is preliminary data.</text>
</comment>
<evidence type="ECO:0000313" key="3">
    <source>
        <dbReference type="EMBL" id="TWT87249.1"/>
    </source>
</evidence>
<dbReference type="InterPro" id="IPR012902">
    <property type="entry name" value="N_methyl_site"/>
</dbReference>